<organism evidence="1 2">
    <name type="scientific">Micromonospora peucetia</name>
    <dbReference type="NCBI Taxonomy" id="47871"/>
    <lineage>
        <taxon>Bacteria</taxon>
        <taxon>Bacillati</taxon>
        <taxon>Actinomycetota</taxon>
        <taxon>Actinomycetes</taxon>
        <taxon>Micromonosporales</taxon>
        <taxon>Micromonosporaceae</taxon>
        <taxon>Micromonospora</taxon>
    </lineage>
</organism>
<name>A0ABZ1EJW9_9ACTN</name>
<gene>
    <name evidence="1" type="ORF">OIE14_11020</name>
</gene>
<reference evidence="1 2" key="1">
    <citation type="submission" date="2022-10" db="EMBL/GenBank/DDBJ databases">
        <title>The complete genomes of actinobacterial strains from the NBC collection.</title>
        <authorList>
            <person name="Joergensen T.S."/>
            <person name="Alvarez Arevalo M."/>
            <person name="Sterndorff E.B."/>
            <person name="Faurdal D."/>
            <person name="Vuksanovic O."/>
            <person name="Mourched A.-S."/>
            <person name="Charusanti P."/>
            <person name="Shaw S."/>
            <person name="Blin K."/>
            <person name="Weber T."/>
        </authorList>
    </citation>
    <scope>NUCLEOTIDE SEQUENCE [LARGE SCALE GENOMIC DNA]</scope>
    <source>
        <strain evidence="1 2">NBC 01809</strain>
    </source>
</reference>
<protein>
    <submittedName>
        <fullName evidence="1">Uncharacterized protein</fullName>
    </submittedName>
</protein>
<dbReference type="RefSeq" id="WP_326564530.1">
    <property type="nucleotide sequence ID" value="NZ_CP109071.1"/>
</dbReference>
<dbReference type="Proteomes" id="UP001334804">
    <property type="component" value="Chromosome"/>
</dbReference>
<proteinExistence type="predicted"/>
<evidence type="ECO:0000313" key="1">
    <source>
        <dbReference type="EMBL" id="WSA34524.1"/>
    </source>
</evidence>
<evidence type="ECO:0000313" key="2">
    <source>
        <dbReference type="Proteomes" id="UP001334804"/>
    </source>
</evidence>
<dbReference type="EMBL" id="CP109071">
    <property type="protein sequence ID" value="WSA34524.1"/>
    <property type="molecule type" value="Genomic_DNA"/>
</dbReference>
<sequence>MGPGDELRSGRRCPRCAKALSVEPADGATNTSEQHCLHCGYRETVRLAKGDRVTRAEVRQLAAAARRLLLGPSCRGRRHSRCTATGCECPCHTSNQKGTS</sequence>
<accession>A0ABZ1EJW9</accession>
<keyword evidence="2" id="KW-1185">Reference proteome</keyword>